<protein>
    <submittedName>
        <fullName evidence="2">Phage-related tail fiber protein</fullName>
    </submittedName>
</protein>
<reference evidence="3" key="1">
    <citation type="submission" date="2016-01" db="EMBL/GenBank/DDBJ databases">
        <authorList>
            <person name="Peeters Charlotte."/>
        </authorList>
    </citation>
    <scope>NUCLEOTIDE SEQUENCE [LARGE SCALE GENOMIC DNA]</scope>
</reference>
<name>A0A158DQ00_9BURK</name>
<dbReference type="EMBL" id="FCOI02000046">
    <property type="protein sequence ID" value="SAK95827.1"/>
    <property type="molecule type" value="Genomic_DNA"/>
</dbReference>
<dbReference type="RefSeq" id="WP_061164733.1">
    <property type="nucleotide sequence ID" value="NZ_FCOI02000046.1"/>
</dbReference>
<evidence type="ECO:0000313" key="2">
    <source>
        <dbReference type="EMBL" id="SAK95827.1"/>
    </source>
</evidence>
<dbReference type="InterPro" id="IPR011083">
    <property type="entry name" value="Phage_tail_collar_dom"/>
</dbReference>
<dbReference type="OrthoDB" id="9113831at2"/>
<sequence>MALETGTYISDLVAANPVGSDPIAFADDHLRLIKSTLLNTFPKFKGVVSATHENLSNGTPVGLIAMWSGTSIPAGWALCNGQTVAKADGSGNITTPDLRDRFAVCSGGSYAVGNIGGAASVALTAAQMPVHNHTAWTDTQGSHAHGGSTTGVGDHQHSLPNLGSVQAGGDNGGANVPVATGYSSGRYMSPTDPAGGHSHGITTDVQGAHGHNVGVGNAGSGAAHENRPPYYALAFIMKI</sequence>
<gene>
    <name evidence="2" type="ORF">AWB76_07204</name>
</gene>
<dbReference type="AlphaFoldDB" id="A0A158DQ00"/>
<dbReference type="Proteomes" id="UP000054624">
    <property type="component" value="Unassembled WGS sequence"/>
</dbReference>
<dbReference type="Gene3D" id="3.90.1340.10">
    <property type="entry name" value="Phage tail collar domain"/>
    <property type="match status" value="1"/>
</dbReference>
<dbReference type="Pfam" id="PF07484">
    <property type="entry name" value="Collar"/>
    <property type="match status" value="1"/>
</dbReference>
<dbReference type="SUPFAM" id="SSF88874">
    <property type="entry name" value="Receptor-binding domain of short tail fibre protein gp12"/>
    <property type="match status" value="1"/>
</dbReference>
<keyword evidence="3" id="KW-1185">Reference proteome</keyword>
<accession>A0A158DQ00</accession>
<organism evidence="2 3">
    <name type="scientific">Caballeronia temeraria</name>
    <dbReference type="NCBI Taxonomy" id="1777137"/>
    <lineage>
        <taxon>Bacteria</taxon>
        <taxon>Pseudomonadati</taxon>
        <taxon>Pseudomonadota</taxon>
        <taxon>Betaproteobacteria</taxon>
        <taxon>Burkholderiales</taxon>
        <taxon>Burkholderiaceae</taxon>
        <taxon>Caballeronia</taxon>
    </lineage>
</organism>
<dbReference type="InterPro" id="IPR037053">
    <property type="entry name" value="Phage_tail_collar_dom_sf"/>
</dbReference>
<evidence type="ECO:0000259" key="1">
    <source>
        <dbReference type="Pfam" id="PF07484"/>
    </source>
</evidence>
<dbReference type="STRING" id="1777137.AWB76_07204"/>
<evidence type="ECO:0000313" key="3">
    <source>
        <dbReference type="Proteomes" id="UP000054624"/>
    </source>
</evidence>
<feature type="domain" description="Phage tail collar" evidence="1">
    <location>
        <begin position="62"/>
        <end position="102"/>
    </location>
</feature>
<proteinExistence type="predicted"/>
<dbReference type="CDD" id="cd22641">
    <property type="entry name" value="C24-like"/>
    <property type="match status" value="1"/>
</dbReference>